<dbReference type="CDD" id="cd01650">
    <property type="entry name" value="RT_nLTR_like"/>
    <property type="match status" value="1"/>
</dbReference>
<feature type="region of interest" description="Disordered" evidence="1">
    <location>
        <begin position="1035"/>
        <end position="1057"/>
    </location>
</feature>
<feature type="domain" description="Reverse transcriptase" evidence="2">
    <location>
        <begin position="652"/>
        <end position="904"/>
    </location>
</feature>
<dbReference type="GO" id="GO:0004867">
    <property type="term" value="F:serine-type endopeptidase inhibitor activity"/>
    <property type="evidence" value="ECO:0007669"/>
    <property type="project" value="InterPro"/>
</dbReference>
<dbReference type="SUPFAM" id="SSF56672">
    <property type="entry name" value="DNA/RNA polymerases"/>
    <property type="match status" value="1"/>
</dbReference>
<name>A0A8J6H8B3_TENMO</name>
<organism evidence="4 5">
    <name type="scientific">Tenebrio molitor</name>
    <name type="common">Yellow mealworm beetle</name>
    <dbReference type="NCBI Taxonomy" id="7067"/>
    <lineage>
        <taxon>Eukaryota</taxon>
        <taxon>Metazoa</taxon>
        <taxon>Ecdysozoa</taxon>
        <taxon>Arthropoda</taxon>
        <taxon>Hexapoda</taxon>
        <taxon>Insecta</taxon>
        <taxon>Pterygota</taxon>
        <taxon>Neoptera</taxon>
        <taxon>Endopterygota</taxon>
        <taxon>Coleoptera</taxon>
        <taxon>Polyphaga</taxon>
        <taxon>Cucujiformia</taxon>
        <taxon>Tenebrionidae</taxon>
        <taxon>Tenebrio</taxon>
    </lineage>
</organism>
<dbReference type="InterPro" id="IPR000477">
    <property type="entry name" value="RT_dom"/>
</dbReference>
<dbReference type="Pfam" id="PF02822">
    <property type="entry name" value="Antistasin"/>
    <property type="match status" value="1"/>
</dbReference>
<dbReference type="PROSITE" id="PS51252">
    <property type="entry name" value="ANTISTASIN"/>
    <property type="match status" value="1"/>
</dbReference>
<dbReference type="EMBL" id="JABDTM020027832">
    <property type="protein sequence ID" value="KAH0809910.1"/>
    <property type="molecule type" value="Genomic_DNA"/>
</dbReference>
<dbReference type="SMART" id="SM00215">
    <property type="entry name" value="VWC_out"/>
    <property type="match status" value="1"/>
</dbReference>
<gene>
    <name evidence="4" type="ORF">GEV33_012881</name>
</gene>
<dbReference type="GO" id="GO:0071897">
    <property type="term" value="P:DNA biosynthetic process"/>
    <property type="evidence" value="ECO:0007669"/>
    <property type="project" value="UniProtKB-ARBA"/>
</dbReference>
<dbReference type="PANTHER" id="PTHR19446">
    <property type="entry name" value="REVERSE TRANSCRIPTASES"/>
    <property type="match status" value="1"/>
</dbReference>
<comment type="caution">
    <text evidence="4">The sequence shown here is derived from an EMBL/GenBank/DDBJ whole genome shotgun (WGS) entry which is preliminary data.</text>
</comment>
<dbReference type="Gene3D" id="2.10.70.10">
    <property type="entry name" value="Complement Module, domain 1"/>
    <property type="match status" value="1"/>
</dbReference>
<dbReference type="InterPro" id="IPR043502">
    <property type="entry name" value="DNA/RNA_pol_sf"/>
</dbReference>
<feature type="compositionally biased region" description="Basic residues" evidence="1">
    <location>
        <begin position="49"/>
        <end position="58"/>
    </location>
</feature>
<accession>A0A8J6H8B3</accession>
<feature type="compositionally biased region" description="Basic and acidic residues" evidence="1">
    <location>
        <begin position="588"/>
        <end position="601"/>
    </location>
</feature>
<dbReference type="SUPFAM" id="SSF57603">
    <property type="entry name" value="FnI-like domain"/>
    <property type="match status" value="1"/>
</dbReference>
<evidence type="ECO:0000313" key="4">
    <source>
        <dbReference type="EMBL" id="KAH0809910.1"/>
    </source>
</evidence>
<evidence type="ECO:0000259" key="2">
    <source>
        <dbReference type="PROSITE" id="PS50878"/>
    </source>
</evidence>
<keyword evidence="5" id="KW-1185">Reference proteome</keyword>
<protein>
    <recommendedName>
        <fullName evidence="6">Reverse transcriptase domain-containing protein</fullName>
    </recommendedName>
</protein>
<dbReference type="Proteomes" id="UP000719412">
    <property type="component" value="Unassembled WGS sequence"/>
</dbReference>
<dbReference type="Pfam" id="PF00078">
    <property type="entry name" value="RVT_1"/>
    <property type="match status" value="1"/>
</dbReference>
<reference evidence="4" key="1">
    <citation type="journal article" date="2020" name="J Insects Food Feed">
        <title>The yellow mealworm (Tenebrio molitor) genome: a resource for the emerging insects as food and feed industry.</title>
        <authorList>
            <person name="Eriksson T."/>
            <person name="Andere A."/>
            <person name="Kelstrup H."/>
            <person name="Emery V."/>
            <person name="Picard C."/>
        </authorList>
    </citation>
    <scope>NUCLEOTIDE SEQUENCE</scope>
    <source>
        <strain evidence="4">Stoneville</strain>
        <tissue evidence="4">Whole head</tissue>
    </source>
</reference>
<evidence type="ECO:0008006" key="6">
    <source>
        <dbReference type="Google" id="ProtNLM"/>
    </source>
</evidence>
<dbReference type="InterPro" id="IPR004094">
    <property type="entry name" value="Antistasin-like"/>
</dbReference>
<proteinExistence type="predicted"/>
<dbReference type="InterPro" id="IPR001007">
    <property type="entry name" value="VWF_dom"/>
</dbReference>
<evidence type="ECO:0000256" key="1">
    <source>
        <dbReference type="SAM" id="MobiDB-lite"/>
    </source>
</evidence>
<feature type="region of interest" description="Disordered" evidence="1">
    <location>
        <begin position="46"/>
        <end position="71"/>
    </location>
</feature>
<sequence>MDVIFVCSSSKISINKLNVLNELIELWCGGAPGYFPRPPTPTLSTPFSQHKHNTHHTHNTTSMGGPSGRGSNPADLAMVVGIVFFFLPPPNRQPLKDMHTHPWPGGGSFLGKNPPPSVRFEPTSHSHAATDDDFWFFVLHAAPPIEPCPHDSIQVADICKCNPELCSKPPCMYELNVSVNGTDIPGSCCTIYSCVGCPNDTLINGKCPCAPDAILNSKGACECVDLHKSLVQNECVCNADRCELPDICAKNYVSVSEHDECCTKTKCIKCPEDSFVTNNGDDEVENKCVCYPCKDKDCEPNEKVVIIERGNSFPGSCCDIYKCEAMEKTCVAESIVYGEGDTWETIDSQTCKCQAGISFCSKPNEEESFRPCHKEGRVYKHNDSWMLDSCTNCTCFNGEIKCIAHMCEISEGRLKKPECQPLNCTKVCPNGYKQNKRGCKQCKCNYTHKFDDILQKYNITKNKLKELTTKKREREEQKKVTIKVWDEQGMKEYRRIEEATFEEQVVEKMAAELKEAIEKATTRKEVTVKGSKGTGRKNGLWDRECEQSKNEVKYINRERKKKESVSEEITMQEGEEYFMKLLEGRKEEGEAGTQMKEKQTAPEETEITAEEVERQIRNLKKRKAPGRDGVQNEAWTYGTERMVERMVELMNWVWRREGFPVDWRKGLICPVFKKGEKNRAENYRGITLLNRGYKLSASVLSERMKREIEEKGVLPDSQAGFRKGKGTMDNVYILDHLTRNELRKGGRMCALFVDFRAAFDKVDSVKMFACRGDICENKKQSEGEREEGEWFETTKGVRQGCLLSPLLFTISVADVDESARGGGVVWILAFPDDMVIVAKSEREVKEMMRNLGKYVMEKKMEVNVEKTKMMVFNKRKRKIEESDWKWEESKIERVSEFKYLGYTFNERATDKAQVGEVVRTANKFGRRIMMFESMVESVLMYGADIWMKETGGGGESTREIFEMGARSGQRNTRRAAKFEDRMGGRDECRILTECYREKKKNADKKEREKYYRRNGYASEELERLRAEGRWMCAELSERDRDTDKQERRERIRESRDA</sequence>
<reference evidence="4" key="2">
    <citation type="submission" date="2021-08" db="EMBL/GenBank/DDBJ databases">
        <authorList>
            <person name="Eriksson T."/>
        </authorList>
    </citation>
    <scope>NUCLEOTIDE SEQUENCE</scope>
    <source>
        <strain evidence="4">Stoneville</strain>
        <tissue evidence="4">Whole head</tissue>
    </source>
</reference>
<evidence type="ECO:0000313" key="5">
    <source>
        <dbReference type="Proteomes" id="UP000719412"/>
    </source>
</evidence>
<dbReference type="AlphaFoldDB" id="A0A8J6H8B3"/>
<feature type="domain" description="Antistasin-like" evidence="3">
    <location>
        <begin position="419"/>
        <end position="444"/>
    </location>
</feature>
<evidence type="ECO:0000259" key="3">
    <source>
        <dbReference type="PROSITE" id="PS51252"/>
    </source>
</evidence>
<feature type="region of interest" description="Disordered" evidence="1">
    <location>
        <begin position="588"/>
        <end position="609"/>
    </location>
</feature>
<dbReference type="PROSITE" id="PS50878">
    <property type="entry name" value="RT_POL"/>
    <property type="match status" value="1"/>
</dbReference>